<reference evidence="2 3" key="1">
    <citation type="submission" date="2019-02" db="EMBL/GenBank/DDBJ databases">
        <title>Deep-cultivation of Planctomycetes and their phenomic and genomic characterization uncovers novel biology.</title>
        <authorList>
            <person name="Wiegand S."/>
            <person name="Jogler M."/>
            <person name="Boedeker C."/>
            <person name="Pinto D."/>
            <person name="Vollmers J."/>
            <person name="Rivas-Marin E."/>
            <person name="Kohn T."/>
            <person name="Peeters S.H."/>
            <person name="Heuer A."/>
            <person name="Rast P."/>
            <person name="Oberbeckmann S."/>
            <person name="Bunk B."/>
            <person name="Jeske O."/>
            <person name="Meyerdierks A."/>
            <person name="Storesund J.E."/>
            <person name="Kallscheuer N."/>
            <person name="Luecker S."/>
            <person name="Lage O.M."/>
            <person name="Pohl T."/>
            <person name="Merkel B.J."/>
            <person name="Hornburger P."/>
            <person name="Mueller R.-W."/>
            <person name="Bruemmer F."/>
            <person name="Labrenz M."/>
            <person name="Spormann A.M."/>
            <person name="Op den Camp H."/>
            <person name="Overmann J."/>
            <person name="Amann R."/>
            <person name="Jetten M.S.M."/>
            <person name="Mascher T."/>
            <person name="Medema M.H."/>
            <person name="Devos D.P."/>
            <person name="Kaster A.-K."/>
            <person name="Ovreas L."/>
            <person name="Rohde M."/>
            <person name="Galperin M.Y."/>
            <person name="Jogler C."/>
        </authorList>
    </citation>
    <scope>NUCLEOTIDE SEQUENCE [LARGE SCALE GENOMIC DNA]</scope>
    <source>
        <strain evidence="2 3">I41</strain>
    </source>
</reference>
<dbReference type="AlphaFoldDB" id="A0A517U2B2"/>
<dbReference type="EMBL" id="CP036339">
    <property type="protein sequence ID" value="QDT74757.1"/>
    <property type="molecule type" value="Genomic_DNA"/>
</dbReference>
<dbReference type="Gene3D" id="3.20.20.410">
    <property type="entry name" value="Protein of unknown function UPF0759"/>
    <property type="match status" value="1"/>
</dbReference>
<keyword evidence="3" id="KW-1185">Reference proteome</keyword>
<dbReference type="PANTHER" id="PTHR30348:SF14">
    <property type="entry name" value="BLR8050 PROTEIN"/>
    <property type="match status" value="1"/>
</dbReference>
<dbReference type="KEGG" id="llh:I41_39570"/>
<evidence type="ECO:0000313" key="2">
    <source>
        <dbReference type="EMBL" id="QDT74757.1"/>
    </source>
</evidence>
<evidence type="ECO:0008006" key="4">
    <source>
        <dbReference type="Google" id="ProtNLM"/>
    </source>
</evidence>
<dbReference type="InterPro" id="IPR036520">
    <property type="entry name" value="UPF0759_sf"/>
</dbReference>
<gene>
    <name evidence="2" type="ORF">I41_39570</name>
</gene>
<feature type="compositionally biased region" description="Polar residues" evidence="1">
    <location>
        <begin position="262"/>
        <end position="273"/>
    </location>
</feature>
<dbReference type="Proteomes" id="UP000317909">
    <property type="component" value="Chromosome"/>
</dbReference>
<evidence type="ECO:0000313" key="3">
    <source>
        <dbReference type="Proteomes" id="UP000317909"/>
    </source>
</evidence>
<dbReference type="Pfam" id="PF01904">
    <property type="entry name" value="DUF72"/>
    <property type="match status" value="1"/>
</dbReference>
<evidence type="ECO:0000256" key="1">
    <source>
        <dbReference type="SAM" id="MobiDB-lite"/>
    </source>
</evidence>
<dbReference type="PANTHER" id="PTHR30348">
    <property type="entry name" value="UNCHARACTERIZED PROTEIN YECE"/>
    <property type="match status" value="1"/>
</dbReference>
<name>A0A517U2B2_9BACT</name>
<sequence>MAATIYIGCAGWSLRKEHGDLFSNCGSHLERYATRFNAVEINSSFYRPHRLATYDRWAASTPPTFRFAVKLPKQITHLNRLLASTDAIARFASETGGLRAKLGVVLVQLPPSLAFDGDVATAFFQQLTAAFRCPIVYEPRHSSWFEPSAEAVLAEHRIGRVAADPPATPAAAMPLTANGLVYYRWHGSPQVYYSSYDRGALVDLSQRLTRSITDSLDAWIIFDNTALGAATLNALDLRNQLRSVADGNHIDAGTPGAEARSTKSGTTVTSIGN</sequence>
<proteinExistence type="predicted"/>
<dbReference type="RefSeq" id="WP_210421001.1">
    <property type="nucleotide sequence ID" value="NZ_CP036339.1"/>
</dbReference>
<feature type="region of interest" description="Disordered" evidence="1">
    <location>
        <begin position="251"/>
        <end position="273"/>
    </location>
</feature>
<protein>
    <recommendedName>
        <fullName evidence="4">DUF72 domain-containing protein</fullName>
    </recommendedName>
</protein>
<dbReference type="InterPro" id="IPR002763">
    <property type="entry name" value="DUF72"/>
</dbReference>
<dbReference type="SUPFAM" id="SSF117396">
    <property type="entry name" value="TM1631-like"/>
    <property type="match status" value="1"/>
</dbReference>
<organism evidence="2 3">
    <name type="scientific">Lacipirellula limnantheis</name>
    <dbReference type="NCBI Taxonomy" id="2528024"/>
    <lineage>
        <taxon>Bacteria</taxon>
        <taxon>Pseudomonadati</taxon>
        <taxon>Planctomycetota</taxon>
        <taxon>Planctomycetia</taxon>
        <taxon>Pirellulales</taxon>
        <taxon>Lacipirellulaceae</taxon>
        <taxon>Lacipirellula</taxon>
    </lineage>
</organism>
<accession>A0A517U2B2</accession>